<evidence type="ECO:0000259" key="6">
    <source>
        <dbReference type="Pfam" id="PF25151"/>
    </source>
</evidence>
<evidence type="ECO:0000256" key="1">
    <source>
        <dbReference type="ARBA" id="ARBA00010409"/>
    </source>
</evidence>
<evidence type="ECO:0000256" key="3">
    <source>
        <dbReference type="SAM" id="MobiDB-lite"/>
    </source>
</evidence>
<dbReference type="Pfam" id="PF10350">
    <property type="entry name" value="DUF2428"/>
    <property type="match status" value="1"/>
</dbReference>
<protein>
    <submittedName>
        <fullName evidence="7">Uncharacterized protein</fullName>
    </submittedName>
</protein>
<name>A0A2C5X9M0_9HYPO</name>
<organism evidence="7 8">
    <name type="scientific">Ophiocordyceps australis</name>
    <dbReference type="NCBI Taxonomy" id="1399860"/>
    <lineage>
        <taxon>Eukaryota</taxon>
        <taxon>Fungi</taxon>
        <taxon>Dikarya</taxon>
        <taxon>Ascomycota</taxon>
        <taxon>Pezizomycotina</taxon>
        <taxon>Sordariomycetes</taxon>
        <taxon>Hypocreomycetidae</taxon>
        <taxon>Hypocreales</taxon>
        <taxon>Ophiocordycipitaceae</taxon>
        <taxon>Ophiocordyceps</taxon>
    </lineage>
</organism>
<dbReference type="InterPro" id="IPR016024">
    <property type="entry name" value="ARM-type_fold"/>
</dbReference>
<evidence type="ECO:0000256" key="2">
    <source>
        <dbReference type="ARBA" id="ARBA00022694"/>
    </source>
</evidence>
<gene>
    <name evidence="7" type="ORF">CDD81_6191</name>
</gene>
<evidence type="ECO:0000313" key="7">
    <source>
        <dbReference type="EMBL" id="PHH63239.1"/>
    </source>
</evidence>
<feature type="region of interest" description="Disordered" evidence="3">
    <location>
        <begin position="34"/>
        <end position="53"/>
    </location>
</feature>
<dbReference type="Proteomes" id="UP000226192">
    <property type="component" value="Unassembled WGS sequence"/>
</dbReference>
<feature type="domain" description="DUF2428" evidence="4">
    <location>
        <begin position="674"/>
        <end position="912"/>
    </location>
</feature>
<dbReference type="Pfam" id="PF25150">
    <property type="entry name" value="TPR_Trm732"/>
    <property type="match status" value="1"/>
</dbReference>
<dbReference type="PANTHER" id="PTHR14387:SF0">
    <property type="entry name" value="DUF2428 DOMAIN-CONTAINING PROTEIN"/>
    <property type="match status" value="1"/>
</dbReference>
<keyword evidence="2" id="KW-0819">tRNA processing</keyword>
<dbReference type="InterPro" id="IPR051954">
    <property type="entry name" value="tRNA_methyltransferase_THADA"/>
</dbReference>
<feature type="domain" description="tRNA (32-2'-O)-methyltransferase regulator THADA-like TPR repeats region" evidence="5">
    <location>
        <begin position="244"/>
        <end position="540"/>
    </location>
</feature>
<dbReference type="PANTHER" id="PTHR14387">
    <property type="entry name" value="THADA/DEATH RECEPTOR INTERACTING PROTEIN"/>
    <property type="match status" value="1"/>
</dbReference>
<dbReference type="EMBL" id="NJET01000054">
    <property type="protein sequence ID" value="PHH63239.1"/>
    <property type="molecule type" value="Genomic_DNA"/>
</dbReference>
<comment type="caution">
    <text evidence="7">The sequence shown here is derived from an EMBL/GenBank/DDBJ whole genome shotgun (WGS) entry which is preliminary data.</text>
</comment>
<dbReference type="GO" id="GO:0030488">
    <property type="term" value="P:tRNA methylation"/>
    <property type="evidence" value="ECO:0007669"/>
    <property type="project" value="TreeGrafter"/>
</dbReference>
<evidence type="ECO:0000259" key="5">
    <source>
        <dbReference type="Pfam" id="PF25150"/>
    </source>
</evidence>
<dbReference type="OrthoDB" id="73997at2759"/>
<reference evidence="7 8" key="1">
    <citation type="submission" date="2017-06" db="EMBL/GenBank/DDBJ databases">
        <title>Ant-infecting Ophiocordyceps genomes reveal a high diversity of potential behavioral manipulation genes and a possible major role for enterotoxins.</title>
        <authorList>
            <person name="De Bekker C."/>
            <person name="Evans H.C."/>
            <person name="Brachmann A."/>
            <person name="Hughes D.P."/>
        </authorList>
    </citation>
    <scope>NUCLEOTIDE SEQUENCE [LARGE SCALE GENOMIC DNA]</scope>
    <source>
        <strain evidence="7 8">Map64</strain>
    </source>
</reference>
<proteinExistence type="inferred from homology"/>
<dbReference type="STRING" id="1399860.A0A2C5X9M0"/>
<keyword evidence="8" id="KW-1185">Reference proteome</keyword>
<dbReference type="SUPFAM" id="SSF48371">
    <property type="entry name" value="ARM repeat"/>
    <property type="match status" value="1"/>
</dbReference>
<dbReference type="Pfam" id="PF25151">
    <property type="entry name" value="TPR_Trm732_C"/>
    <property type="match status" value="1"/>
</dbReference>
<dbReference type="InterPro" id="IPR056843">
    <property type="entry name" value="THADA-like_TPR"/>
</dbReference>
<sequence length="1533" mass="170083">MALPTTPATGSNSCPELEILLANPVQAVQWLEAQPPQSQKPNAQSSFQRLLNEASQPKSASGQACTRLCGLVEQASVASSPQLVQWAFSTPVTLDLFTFYLEWNESDHHRSMKLVLDVTGQLLKRNPDEEGASNIKANIVDTIISTIAGRSIKPVAKSAIKALEHFVTKGILSLDDVYGRFTVCRNDSNGGHGDQVWENLTAHLFQWLKLHYVCPAAGKLIICLYLEWRQQDDEATAMPSRQAWYGWLVDFVCQQPWLLESIKNYIFLPLFKADGNEAMRLLHVIKGHETTSAAGSFEVDTATLLQLAALETGKKVGLVEEPDLKERHQESWAVRVDEKKLDSLLAHSSHQVRVLALSLLISSPSTTRPYSSTALQLLRKHLGTFFADSDAKFRVEVTSRARDMFKRVRGAIHVLKRSIPRARAKARQGGSVDKREAQPVVYRANLIMLPEAQLTSCLEYHEEFLAWYLNFLCRQLGPTASYQRHVASLKALVFILRNESRASQTWESQDDQTLFFDVFDDKWARALFDLVMDPFDDVRQLSATAIQIMYEDPRWRFFSPTRQAAKREVTQTLRELAHGAEKLAQRTSRAHHSDGASRAWQLLYRFLASEQERVSLLSKLMAGLEDKVAMAHGDLGRAVLEAPLHGDLASINHLWQTALSFKLDETEVQAMQSLQERLVSCCQQVWQAVRQVLCDDSPEGHLPDELEELEGLDTKDVLSYSFRAVHESSNLMRTLVQSMSSLPSRRTLIPPSRGVFESIGSLVFEQLASLRHRGALTTVAATFATCCQQTKHVHSDRDLLQQWYQGTLEAISSQASTTRRSAGIPSMMTAILSANASQPGFDAVMAKLMQIAGQEASVSDTDDAFVPQVHAYNCLKDIFKNSVLTSLGNRSDKYLPQCLELAANGLGSSVWAIRNCGLLFLRSLIDCLFGSHETKAMLDAGWDGKANRIPYHRYPNLAAVLARLLRWSRGEVAAESVFPALDIIRRAGPPEALRNDIELLVAAYLNSRLWHVRELAARTLCSCLLHPGWFEAIERLMEDALCRNDNNHMHGVLMTLNFVVARLQVVDADCLFARLDTLTRFLSQPLLQDRLSSSYDVMAAYLQVVNTVWALQTATRQPRSPFRVAALVKSSATGSALFRRQQAIYKVHVACQEHDEPMKQLRGLLLDAEASTHGLVAALETLPQLLAPSSLVCELYIDVCKSSVTTEARVKALDNLAPVLQALLAADKVDNGLVDALAGLWTFLRSGPLSPTLANAVVAISGRIVAAMSNNGVKRHLVDVESWGRMMSEAGADDKEFDTRLAGVESLCAFMTSAKSQASLWPLLALYDALNDDDDEMRHMACAAVNSVLGKALVPLAAADALVDWLVQRFAAETAFGHEVVRRMVGAGAGAAPWTAARHQLASALRSDDALFVVEERNLFVDAVRETNRWALAFEALDWPLANSHALQRLQEWLVDGIAYFAELVAQRHDGPLGWTSSPHVFALCTRLMRASSALQAKKVSSTALDEAVMRARGALERRDARVSRLLTDVWGL</sequence>
<dbReference type="GO" id="GO:0005829">
    <property type="term" value="C:cytosol"/>
    <property type="evidence" value="ECO:0007669"/>
    <property type="project" value="TreeGrafter"/>
</dbReference>
<comment type="similarity">
    <text evidence="1">Belongs to the THADA family.</text>
</comment>
<dbReference type="Pfam" id="PF26523">
    <property type="entry name" value="Trm732_C"/>
    <property type="match status" value="1"/>
</dbReference>
<dbReference type="InterPro" id="IPR019442">
    <property type="entry name" value="THADA/TRM732_DUF2428"/>
</dbReference>
<evidence type="ECO:0000259" key="4">
    <source>
        <dbReference type="Pfam" id="PF10350"/>
    </source>
</evidence>
<feature type="domain" description="tRNA (32-2'-O)-methyltransferase regulator THADA-like C-terminal TPR repeats region" evidence="6">
    <location>
        <begin position="914"/>
        <end position="1057"/>
    </location>
</feature>
<accession>A0A2C5X9M0</accession>
<dbReference type="InterPro" id="IPR056842">
    <property type="entry name" value="THADA-like_TPR_C"/>
</dbReference>
<evidence type="ECO:0000313" key="8">
    <source>
        <dbReference type="Proteomes" id="UP000226192"/>
    </source>
</evidence>
<feature type="compositionally biased region" description="Polar residues" evidence="3">
    <location>
        <begin position="35"/>
        <end position="53"/>
    </location>
</feature>